<feature type="coiled-coil region" evidence="1">
    <location>
        <begin position="370"/>
        <end position="629"/>
    </location>
</feature>
<feature type="compositionally biased region" description="Basic and acidic residues" evidence="2">
    <location>
        <begin position="63"/>
        <end position="87"/>
    </location>
</feature>
<accession>A0A1Y2CYG8</accession>
<name>A0A1Y2CYG8_9FUNG</name>
<proteinExistence type="predicted"/>
<feature type="region of interest" description="Disordered" evidence="2">
    <location>
        <begin position="1"/>
        <end position="45"/>
    </location>
</feature>
<feature type="coiled-coil region" evidence="1">
    <location>
        <begin position="659"/>
        <end position="714"/>
    </location>
</feature>
<evidence type="ECO:0000313" key="4">
    <source>
        <dbReference type="Proteomes" id="UP000193642"/>
    </source>
</evidence>
<dbReference type="STRING" id="329046.A0A1Y2CYG8"/>
<dbReference type="Proteomes" id="UP000193642">
    <property type="component" value="Unassembled WGS sequence"/>
</dbReference>
<feature type="region of interest" description="Disordered" evidence="2">
    <location>
        <begin position="63"/>
        <end position="88"/>
    </location>
</feature>
<evidence type="ECO:0000256" key="2">
    <source>
        <dbReference type="SAM" id="MobiDB-lite"/>
    </source>
</evidence>
<dbReference type="AlphaFoldDB" id="A0A1Y2CYG8"/>
<keyword evidence="4" id="KW-1185">Reference proteome</keyword>
<sequence>MNSPRRRRLAELERERTLFGASPALTSSSRGEADEGGTGASVRGRLLVTRDGRHVFVEEDRDRELLSDRETEKEKEKEKVAEKEKDAQNVGSFEASMASLAALIAKSPSSASHNSHSDNRTCVSCEAASQLRKLDQWRPASSTATSKKSAANKAQAQTSTDKTLLALIEQERARYLQLESTHTTLLANLAHLQQAHRADMSRLQAQHRHTLNTISLDSREKSDRVTRTVRSLVGILNRYTAPGSSDLVPGEFMIDSEHGDGSQVVELLVGRIESVLRASLDRVDMVEDAVAEVRASKKVVSEKLLQREQEMKKLALFAKEKDDELVTERDAKMKLEVRVLHLERHLGQRQGELAKMNELYQGKVEEAQELVKLKERFENTCRTLDELVRREKMYLEEIEAGSVKERKLTSDLESLTKQHDKKSKELESIQTTLTAELSAAKELEVRLRKDLNESLKVSLEKEQELQELERIIQGGQQENNALAEKIIKLDNTNNNLTVILKTTENDLAHYRQAESDLRNDLTNLVSKYEQTVSEFQSLQQELSETQQKLDQETASKLAMQQANTSRLEAVAEKLNLLQTSLDEHQSQLHELRENESLLRTQLREREEAILEQVHKIDTLEKRIVELEGDLAKEGVALETMRSKKKEELIAVQEKFVAAKAAMDAEVNTLRNQLNAKSAQAAGQSDELARIKIEISELTADRFRLESRLAELTAQDQTSSRQLATLAQLLKQKEQDLYVMGIKHEALVEQVRLLEEELHMFRQSSFKRDIDMQKLQNNAEEIKKLKEQAGVLAGRRASMEAVKRQSSLVNLAGQIASTGSNYNLTGTTPISAAPLSPLVERKSGDALAGSATRLQVEIPSVSPLLARVSGFGAVSKGSRTDLSRSNSQSLSPNLGRKEYVAASAASVTTPSPLSAYSPALVTVSSPSKPDSSIHGLEDYLSGLLSDSK</sequence>
<dbReference type="EMBL" id="MCGO01000005">
    <property type="protein sequence ID" value="ORY51385.1"/>
    <property type="molecule type" value="Genomic_DNA"/>
</dbReference>
<dbReference type="OrthoDB" id="2145171at2759"/>
<feature type="region of interest" description="Disordered" evidence="2">
    <location>
        <begin position="136"/>
        <end position="159"/>
    </location>
</feature>
<reference evidence="3 4" key="1">
    <citation type="submission" date="2016-07" db="EMBL/GenBank/DDBJ databases">
        <title>Pervasive Adenine N6-methylation of Active Genes in Fungi.</title>
        <authorList>
            <consortium name="DOE Joint Genome Institute"/>
            <person name="Mondo S.J."/>
            <person name="Dannebaum R.O."/>
            <person name="Kuo R.C."/>
            <person name="Labutti K."/>
            <person name="Haridas S."/>
            <person name="Kuo A."/>
            <person name="Salamov A."/>
            <person name="Ahrendt S.R."/>
            <person name="Lipzen A."/>
            <person name="Sullivan W."/>
            <person name="Andreopoulos W.B."/>
            <person name="Clum A."/>
            <person name="Lindquist E."/>
            <person name="Daum C."/>
            <person name="Ramamoorthy G.K."/>
            <person name="Gryganskyi A."/>
            <person name="Culley D."/>
            <person name="Magnuson J.K."/>
            <person name="James T.Y."/>
            <person name="O'Malley M.A."/>
            <person name="Stajich J.E."/>
            <person name="Spatafora J.W."/>
            <person name="Visel A."/>
            <person name="Grigoriev I.V."/>
        </authorList>
    </citation>
    <scope>NUCLEOTIDE SEQUENCE [LARGE SCALE GENOMIC DNA]</scope>
    <source>
        <strain evidence="3 4">JEL800</strain>
    </source>
</reference>
<evidence type="ECO:0000256" key="1">
    <source>
        <dbReference type="SAM" id="Coils"/>
    </source>
</evidence>
<gene>
    <name evidence="3" type="ORF">BCR33DRAFT_733714</name>
</gene>
<protein>
    <submittedName>
        <fullName evidence="3">Uncharacterized protein</fullName>
    </submittedName>
</protein>
<comment type="caution">
    <text evidence="3">The sequence shown here is derived from an EMBL/GenBank/DDBJ whole genome shotgun (WGS) entry which is preliminary data.</text>
</comment>
<keyword evidence="1" id="KW-0175">Coiled coil</keyword>
<organism evidence="3 4">
    <name type="scientific">Rhizoclosmatium globosum</name>
    <dbReference type="NCBI Taxonomy" id="329046"/>
    <lineage>
        <taxon>Eukaryota</taxon>
        <taxon>Fungi</taxon>
        <taxon>Fungi incertae sedis</taxon>
        <taxon>Chytridiomycota</taxon>
        <taxon>Chytridiomycota incertae sedis</taxon>
        <taxon>Chytridiomycetes</taxon>
        <taxon>Chytridiales</taxon>
        <taxon>Chytriomycetaceae</taxon>
        <taxon>Rhizoclosmatium</taxon>
    </lineage>
</organism>
<evidence type="ECO:0000313" key="3">
    <source>
        <dbReference type="EMBL" id="ORY51385.1"/>
    </source>
</evidence>
<feature type="compositionally biased region" description="Low complexity" evidence="2">
    <location>
        <begin position="140"/>
        <end position="159"/>
    </location>
</feature>